<accession>A0A290MVF1</accession>
<dbReference type="GO" id="GO:0003848">
    <property type="term" value="F:2-amino-4-hydroxy-6-hydroxymethyldihydropteridine diphosphokinase activity"/>
    <property type="evidence" value="ECO:0007669"/>
    <property type="project" value="UniProtKB-EC"/>
</dbReference>
<evidence type="ECO:0000256" key="4">
    <source>
        <dbReference type="ARBA" id="ARBA00016218"/>
    </source>
</evidence>
<protein>
    <recommendedName>
        <fullName evidence="4">2-amino-4-hydroxy-6-hydroxymethyldihydropteridine pyrophosphokinase</fullName>
        <ecNumber evidence="3">2.7.6.3</ecNumber>
    </recommendedName>
    <alternativeName>
        <fullName evidence="11">6-hydroxymethyl-7,8-dihydropterin pyrophosphokinase</fullName>
    </alternativeName>
    <alternativeName>
        <fullName evidence="12">7,8-dihydro-6-hydroxymethylpterin-pyrophosphokinase</fullName>
    </alternativeName>
</protein>
<keyword evidence="6" id="KW-0547">Nucleotide-binding</keyword>
<comment type="function">
    <text evidence="10">Catalyzes the transfer of pyrophosphate from adenosine triphosphate (ATP) to 6-hydroxymethyl-7,8-dihydropterin, an enzymatic step in folate biosynthesis pathway.</text>
</comment>
<comment type="similarity">
    <text evidence="2">Belongs to the HPPK family.</text>
</comment>
<dbReference type="Pfam" id="PF01288">
    <property type="entry name" value="HPPK"/>
    <property type="match status" value="1"/>
</dbReference>
<dbReference type="CDD" id="cd00483">
    <property type="entry name" value="HPPK"/>
    <property type="match status" value="1"/>
</dbReference>
<dbReference type="PANTHER" id="PTHR43071:SF1">
    <property type="entry name" value="2-AMINO-4-HYDROXY-6-HYDROXYMETHYLDIHYDROPTERIDINE PYROPHOSPHOKINASE"/>
    <property type="match status" value="1"/>
</dbReference>
<keyword evidence="7 14" id="KW-0418">Kinase</keyword>
<sequence length="175" mass="18846">MKNQVVRNDLDEAVVVALGCNLPGAYPSREVLLEAALTALPEVGLDVVTRSTWWRSAAWPDPAGPEYLNGVAVVRTALSPRQVLDALHDLEARFGRARGEANAPRTLDLDLIAYGRTVVDGDLVVPHPRAHQRLFVMGPLAELYSGWIHPITGEPAFRLAATATVGRDARPVAAA</sequence>
<dbReference type="PANTHER" id="PTHR43071">
    <property type="entry name" value="2-AMINO-4-HYDROXY-6-HYDROXYMETHYLDIHYDROPTERIDINE PYROPHOSPHOKINASE"/>
    <property type="match status" value="1"/>
</dbReference>
<gene>
    <name evidence="14" type="primary">folK</name>
    <name evidence="14" type="ORF">CA606_03990</name>
</gene>
<keyword evidence="9" id="KW-0289">Folate biosynthesis</keyword>
<evidence type="ECO:0000259" key="13">
    <source>
        <dbReference type="Pfam" id="PF01288"/>
    </source>
</evidence>
<evidence type="ECO:0000313" key="14">
    <source>
        <dbReference type="EMBL" id="ATC31581.1"/>
    </source>
</evidence>
<dbReference type="GO" id="GO:0016301">
    <property type="term" value="F:kinase activity"/>
    <property type="evidence" value="ECO:0007669"/>
    <property type="project" value="UniProtKB-KW"/>
</dbReference>
<evidence type="ECO:0000256" key="5">
    <source>
        <dbReference type="ARBA" id="ARBA00022679"/>
    </source>
</evidence>
<dbReference type="GO" id="GO:0046654">
    <property type="term" value="P:tetrahydrofolate biosynthetic process"/>
    <property type="evidence" value="ECO:0007669"/>
    <property type="project" value="UniProtKB-UniPathway"/>
</dbReference>
<keyword evidence="8" id="KW-0067">ATP-binding</keyword>
<evidence type="ECO:0000256" key="12">
    <source>
        <dbReference type="ARBA" id="ARBA00033413"/>
    </source>
</evidence>
<evidence type="ECO:0000313" key="15">
    <source>
        <dbReference type="Proteomes" id="UP000217311"/>
    </source>
</evidence>
<dbReference type="AlphaFoldDB" id="A0A290MVF1"/>
<dbReference type="Proteomes" id="UP000217311">
    <property type="component" value="Chromosome"/>
</dbReference>
<evidence type="ECO:0000256" key="8">
    <source>
        <dbReference type="ARBA" id="ARBA00022840"/>
    </source>
</evidence>
<evidence type="ECO:0000256" key="9">
    <source>
        <dbReference type="ARBA" id="ARBA00022909"/>
    </source>
</evidence>
<evidence type="ECO:0000256" key="11">
    <source>
        <dbReference type="ARBA" id="ARBA00029766"/>
    </source>
</evidence>
<evidence type="ECO:0000256" key="3">
    <source>
        <dbReference type="ARBA" id="ARBA00013253"/>
    </source>
</evidence>
<proteinExistence type="inferred from homology"/>
<comment type="pathway">
    <text evidence="1">Cofactor biosynthesis; tetrahydrofolate biosynthesis; 2-amino-4-hydroxy-6-hydroxymethyl-7,8-dihydropteridine diphosphate from 7,8-dihydroneopterin triphosphate: step 4/4.</text>
</comment>
<evidence type="ECO:0000256" key="7">
    <source>
        <dbReference type="ARBA" id="ARBA00022777"/>
    </source>
</evidence>
<dbReference type="SUPFAM" id="SSF55083">
    <property type="entry name" value="6-hydroxymethyl-7,8-dihydropterin pyrophosphokinase, HPPK"/>
    <property type="match status" value="1"/>
</dbReference>
<dbReference type="EMBL" id="CP023315">
    <property type="protein sequence ID" value="ATC31581.1"/>
    <property type="molecule type" value="Genomic_DNA"/>
</dbReference>
<dbReference type="InterPro" id="IPR035907">
    <property type="entry name" value="Hppk_sf"/>
</dbReference>
<dbReference type="GO" id="GO:0005524">
    <property type="term" value="F:ATP binding"/>
    <property type="evidence" value="ECO:0007669"/>
    <property type="project" value="UniProtKB-KW"/>
</dbReference>
<evidence type="ECO:0000256" key="1">
    <source>
        <dbReference type="ARBA" id="ARBA00005051"/>
    </source>
</evidence>
<name>A0A290MVF1_CAUVI</name>
<dbReference type="NCBIfam" id="TIGR01498">
    <property type="entry name" value="folK"/>
    <property type="match status" value="1"/>
</dbReference>
<evidence type="ECO:0000256" key="6">
    <source>
        <dbReference type="ARBA" id="ARBA00022741"/>
    </source>
</evidence>
<dbReference type="Gene3D" id="3.30.70.560">
    <property type="entry name" value="7,8-Dihydro-6-hydroxymethylpterin-pyrophosphokinase HPPK"/>
    <property type="match status" value="1"/>
</dbReference>
<dbReference type="InterPro" id="IPR000550">
    <property type="entry name" value="Hppk"/>
</dbReference>
<organism evidence="14 15">
    <name type="scientific">Caulobacter vibrioides</name>
    <name type="common">Caulobacter crescentus</name>
    <dbReference type="NCBI Taxonomy" id="155892"/>
    <lineage>
        <taxon>Bacteria</taxon>
        <taxon>Pseudomonadati</taxon>
        <taxon>Pseudomonadota</taxon>
        <taxon>Alphaproteobacteria</taxon>
        <taxon>Caulobacterales</taxon>
        <taxon>Caulobacteraceae</taxon>
        <taxon>Caulobacter</taxon>
    </lineage>
</organism>
<evidence type="ECO:0000256" key="2">
    <source>
        <dbReference type="ARBA" id="ARBA00005810"/>
    </source>
</evidence>
<keyword evidence="5" id="KW-0808">Transferase</keyword>
<reference evidence="15" key="1">
    <citation type="submission" date="2017-09" db="EMBL/GenBank/DDBJ databases">
        <title>Genome evolution observed in wild isolates of Caulobacter crescentus.</title>
        <authorList>
            <person name="Ely B."/>
            <person name="Wilson K."/>
            <person name="Scott D."/>
        </authorList>
    </citation>
    <scope>NUCLEOTIDE SEQUENCE [LARGE SCALE GENOMIC DNA]</scope>
    <source>
        <strain evidence="15">CB13b1a</strain>
    </source>
</reference>
<dbReference type="EC" id="2.7.6.3" evidence="3"/>
<feature type="domain" description="7,8-dihydro-6-hydroxymethylpterin-pyrophosphokinase" evidence="13">
    <location>
        <begin position="15"/>
        <end position="143"/>
    </location>
</feature>
<evidence type="ECO:0000256" key="10">
    <source>
        <dbReference type="ARBA" id="ARBA00029409"/>
    </source>
</evidence>
<dbReference type="GO" id="GO:0046656">
    <property type="term" value="P:folic acid biosynthetic process"/>
    <property type="evidence" value="ECO:0007669"/>
    <property type="project" value="UniProtKB-KW"/>
</dbReference>
<dbReference type="UniPathway" id="UPA00077">
    <property type="reaction ID" value="UER00155"/>
</dbReference>